<protein>
    <recommendedName>
        <fullName evidence="3 6">Flagellar basal body rod protein FlgB</fullName>
    </recommendedName>
</protein>
<evidence type="ECO:0000256" key="3">
    <source>
        <dbReference type="ARBA" id="ARBA00014376"/>
    </source>
</evidence>
<sequence>MALVGLERALDVLVMRAQVLAGNLANASTPGYLRRDVPFYEAMRTALAGQPLSRVPTRLDMTSAVRGDGNNTTPEKELAALTETSLLYRTILQLTEKGLAQLQAAITEGRRV</sequence>
<gene>
    <name evidence="7" type="ORF">HRbin17_01508</name>
</gene>
<dbReference type="EMBL" id="BEHT01000019">
    <property type="protein sequence ID" value="GBC98987.1"/>
    <property type="molecule type" value="Genomic_DNA"/>
</dbReference>
<dbReference type="AlphaFoldDB" id="A0A2H5XCX6"/>
<comment type="caution">
    <text evidence="7">The sequence shown here is derived from an EMBL/GenBank/DDBJ whole genome shotgun (WGS) entry which is preliminary data.</text>
</comment>
<evidence type="ECO:0000256" key="1">
    <source>
        <dbReference type="ARBA" id="ARBA00004117"/>
    </source>
</evidence>
<dbReference type="InterPro" id="IPR006300">
    <property type="entry name" value="FlgB"/>
</dbReference>
<evidence type="ECO:0000256" key="4">
    <source>
        <dbReference type="ARBA" id="ARBA00023143"/>
    </source>
</evidence>
<dbReference type="Proteomes" id="UP000236173">
    <property type="component" value="Unassembled WGS sequence"/>
</dbReference>
<organism evidence="7 8">
    <name type="scientific">Candidatus Fervidibacter japonicus</name>
    <dbReference type="NCBI Taxonomy" id="2035412"/>
    <lineage>
        <taxon>Bacteria</taxon>
        <taxon>Candidatus Fervidibacterota</taxon>
        <taxon>Candidatus Fervidibacter</taxon>
    </lineage>
</organism>
<reference evidence="8" key="1">
    <citation type="submission" date="2017-09" db="EMBL/GenBank/DDBJ databases">
        <title>Metaegenomics of thermophilic ammonia-oxidizing enrichment culture.</title>
        <authorList>
            <person name="Kato S."/>
            <person name="Suzuki K."/>
        </authorList>
    </citation>
    <scope>NUCLEOTIDE SEQUENCE [LARGE SCALE GENOMIC DNA]</scope>
</reference>
<evidence type="ECO:0000313" key="8">
    <source>
        <dbReference type="Proteomes" id="UP000236173"/>
    </source>
</evidence>
<dbReference type="PIRSF" id="PIRSF002889">
    <property type="entry name" value="Rod_FlgB"/>
    <property type="match status" value="1"/>
</dbReference>
<accession>A0A2H5XCX6</accession>
<evidence type="ECO:0000256" key="5">
    <source>
        <dbReference type="ARBA" id="ARBA00024934"/>
    </source>
</evidence>
<dbReference type="GO" id="GO:0030694">
    <property type="term" value="C:bacterial-type flagellum basal body, rod"/>
    <property type="evidence" value="ECO:0007669"/>
    <property type="project" value="InterPro"/>
</dbReference>
<evidence type="ECO:0000256" key="6">
    <source>
        <dbReference type="PIRNR" id="PIRNR002889"/>
    </source>
</evidence>
<dbReference type="GO" id="GO:0071973">
    <property type="term" value="P:bacterial-type flagellum-dependent cell motility"/>
    <property type="evidence" value="ECO:0007669"/>
    <property type="project" value="InterPro"/>
</dbReference>
<keyword evidence="4 6" id="KW-0975">Bacterial flagellum</keyword>
<proteinExistence type="inferred from homology"/>
<comment type="similarity">
    <text evidence="2 6">Belongs to the flagella basal body rod proteins family.</text>
</comment>
<evidence type="ECO:0000313" key="7">
    <source>
        <dbReference type="EMBL" id="GBC98987.1"/>
    </source>
</evidence>
<name>A0A2H5XCX6_9BACT</name>
<comment type="subunit">
    <text evidence="6">The basal body constitutes a major portion of the flagellar organelle and consists of a number of rings mounted on a central rod.</text>
</comment>
<comment type="subcellular location">
    <subcellularLocation>
        <location evidence="1 6">Bacterial flagellum basal body</location>
    </subcellularLocation>
</comment>
<evidence type="ECO:0000256" key="2">
    <source>
        <dbReference type="ARBA" id="ARBA00009677"/>
    </source>
</evidence>
<comment type="function">
    <text evidence="5 6">Structural component of flagellum, the bacterial motility apparatus. Part of the rod structure of flagellar basal body.</text>
</comment>